<sequence length="750" mass="79669">MKVPSCTRVILIALLLLWAGPLHDQAVGQSTGGTGGTKRALLIGINKYRAVPKLQGSLNDIDTMKQVLITRWGFPENHIRTLTDEQATRAGILAALNQFVGETGPQDTVYIHYSGHGSQVADLNGDEPEDNLDETLVPQDGRTGTIPDITDDELEAIFKRLPTARAFIVLDSCHSGTATRSLDIRTRSIPQDTRLDLYRPAPGSSDVRTRGGIQALPARYVLMTGAASHQEALDGPVEGRYHGFFSYALSRSLRSSPSSASPREVFRGVETELKRIQLHFGRASMPEPQLEAPPDLLETPLLGPSGAAGSAAGSSGPRLAWLEIKSAESGSMTLVNGLLLGAVPGSTWAIYPPGDTAFSPGRAIAIATVTQLAGQDAKATFQPADKKIPDHARAVAFLPAPTGDTIPIQVLEPAESKRKHIEEILTKYIPNVAIVGPEQSPRYLVQAHDKEMKLYAADGLQLVGTFAGDGDSWGTGLATVVSRSATASELLTLDNPSSQLRIDVRVASSPAPAKPSVGTRGIAVVAANTQPAKYRIRKSGKPRTSENSLQLEIRVSADSYLTVVDVDADGGVNLLFPNDYTKAGFYTDGYVRAGDTVLIPDSLQNGNRAGFYWDYAPPKGTDTVRVFSSTDLDTAHLLRQRIKNLQTAVPGKNGPAVGTRGVSAEIGGIRESLTTRATRGIVPVYDPTPHIPGQATSEPRPDPPMALPALANTEALVAIDAPVAPDPSPMAPSGPPPDWAATSIMIKVEG</sequence>
<dbReference type="InterPro" id="IPR050452">
    <property type="entry name" value="Metacaspase"/>
</dbReference>
<dbReference type="RefSeq" id="WP_155970215.1">
    <property type="nucleotide sequence ID" value="NZ_LT828648.1"/>
</dbReference>
<keyword evidence="6" id="KW-1185">Reference proteome</keyword>
<evidence type="ECO:0000313" key="5">
    <source>
        <dbReference type="EMBL" id="SLM49176.1"/>
    </source>
</evidence>
<evidence type="ECO:0000256" key="1">
    <source>
        <dbReference type="SAM" id="MobiDB-lite"/>
    </source>
</evidence>
<feature type="region of interest" description="Disordered" evidence="1">
    <location>
        <begin position="282"/>
        <end position="315"/>
    </location>
</feature>
<dbReference type="Proteomes" id="UP000192042">
    <property type="component" value="Chromosome I"/>
</dbReference>
<feature type="compositionally biased region" description="Low complexity" evidence="1">
    <location>
        <begin position="305"/>
        <end position="315"/>
    </location>
</feature>
<accession>A0A1W1I854</accession>
<dbReference type="Pfam" id="PF00656">
    <property type="entry name" value="Peptidase_C14"/>
    <property type="match status" value="1"/>
</dbReference>
<evidence type="ECO:0000313" key="6">
    <source>
        <dbReference type="Proteomes" id="UP000192042"/>
    </source>
</evidence>
<feature type="region of interest" description="Disordered" evidence="1">
    <location>
        <begin position="682"/>
        <end position="704"/>
    </location>
</feature>
<dbReference type="InterPro" id="IPR029030">
    <property type="entry name" value="Caspase-like_dom_sf"/>
</dbReference>
<dbReference type="AlphaFoldDB" id="A0A1W1I854"/>
<organism evidence="5 6">
    <name type="scientific">Nitrospira japonica</name>
    <dbReference type="NCBI Taxonomy" id="1325564"/>
    <lineage>
        <taxon>Bacteria</taxon>
        <taxon>Pseudomonadati</taxon>
        <taxon>Nitrospirota</taxon>
        <taxon>Nitrospiria</taxon>
        <taxon>Nitrospirales</taxon>
        <taxon>Nitrospiraceae</taxon>
        <taxon>Nitrospira</taxon>
    </lineage>
</organism>
<feature type="domain" description="Peptidase C14 caspase" evidence="3">
    <location>
        <begin position="38"/>
        <end position="289"/>
    </location>
</feature>
<dbReference type="Gene3D" id="3.40.50.1460">
    <property type="match status" value="1"/>
</dbReference>
<dbReference type="STRING" id="1325564.NSJP_3009"/>
<feature type="domain" description="DUF4384" evidence="4">
    <location>
        <begin position="547"/>
        <end position="630"/>
    </location>
</feature>
<protein>
    <submittedName>
        <fullName evidence="5">Uncharacterized protein</fullName>
    </submittedName>
</protein>
<dbReference type="PANTHER" id="PTHR48104:SF30">
    <property type="entry name" value="METACASPASE-1"/>
    <property type="match status" value="1"/>
</dbReference>
<feature type="region of interest" description="Disordered" evidence="1">
    <location>
        <begin position="722"/>
        <end position="742"/>
    </location>
</feature>
<dbReference type="Pfam" id="PF14326">
    <property type="entry name" value="DUF4384"/>
    <property type="match status" value="1"/>
</dbReference>
<feature type="compositionally biased region" description="Pro residues" evidence="1">
    <location>
        <begin position="724"/>
        <end position="738"/>
    </location>
</feature>
<name>A0A1W1I854_9BACT</name>
<evidence type="ECO:0000256" key="2">
    <source>
        <dbReference type="SAM" id="SignalP"/>
    </source>
</evidence>
<feature type="chain" id="PRO_5012099606" evidence="2">
    <location>
        <begin position="25"/>
        <end position="750"/>
    </location>
</feature>
<dbReference type="SUPFAM" id="SSF52129">
    <property type="entry name" value="Caspase-like"/>
    <property type="match status" value="1"/>
</dbReference>
<dbReference type="GO" id="GO:0005737">
    <property type="term" value="C:cytoplasm"/>
    <property type="evidence" value="ECO:0007669"/>
    <property type="project" value="TreeGrafter"/>
</dbReference>
<gene>
    <name evidence="5" type="ORF">NSJP_3009</name>
</gene>
<evidence type="ECO:0000259" key="4">
    <source>
        <dbReference type="Pfam" id="PF14326"/>
    </source>
</evidence>
<dbReference type="EMBL" id="LT828648">
    <property type="protein sequence ID" value="SLM49176.1"/>
    <property type="molecule type" value="Genomic_DNA"/>
</dbReference>
<dbReference type="InterPro" id="IPR025493">
    <property type="entry name" value="DUF4384"/>
</dbReference>
<feature type="signal peptide" evidence="2">
    <location>
        <begin position="1"/>
        <end position="24"/>
    </location>
</feature>
<reference evidence="5 6" key="1">
    <citation type="submission" date="2017-03" db="EMBL/GenBank/DDBJ databases">
        <authorList>
            <person name="Afonso C.L."/>
            <person name="Miller P.J."/>
            <person name="Scott M.A."/>
            <person name="Spackman E."/>
            <person name="Goraichik I."/>
            <person name="Dimitrov K.M."/>
            <person name="Suarez D.L."/>
            <person name="Swayne D.E."/>
        </authorList>
    </citation>
    <scope>NUCLEOTIDE SEQUENCE [LARGE SCALE GENOMIC DNA]</scope>
    <source>
        <strain evidence="5">Genome sequencing of Nitrospira japonica strain NJ11</strain>
    </source>
</reference>
<dbReference type="InterPro" id="IPR011600">
    <property type="entry name" value="Pept_C14_caspase"/>
</dbReference>
<dbReference type="GO" id="GO:0006508">
    <property type="term" value="P:proteolysis"/>
    <property type="evidence" value="ECO:0007669"/>
    <property type="project" value="InterPro"/>
</dbReference>
<dbReference type="PANTHER" id="PTHR48104">
    <property type="entry name" value="METACASPASE-4"/>
    <property type="match status" value="1"/>
</dbReference>
<dbReference type="OrthoDB" id="8447555at2"/>
<dbReference type="GO" id="GO:0004197">
    <property type="term" value="F:cysteine-type endopeptidase activity"/>
    <property type="evidence" value="ECO:0007669"/>
    <property type="project" value="InterPro"/>
</dbReference>
<proteinExistence type="predicted"/>
<keyword evidence="2" id="KW-0732">Signal</keyword>
<dbReference type="KEGG" id="nja:NSJP_3009"/>
<evidence type="ECO:0000259" key="3">
    <source>
        <dbReference type="Pfam" id="PF00656"/>
    </source>
</evidence>